<feature type="non-terminal residue" evidence="1">
    <location>
        <position position="1"/>
    </location>
</feature>
<evidence type="ECO:0000313" key="2">
    <source>
        <dbReference type="Proteomes" id="UP000018958"/>
    </source>
</evidence>
<protein>
    <submittedName>
        <fullName evidence="1">Uncharacterized protein</fullName>
    </submittedName>
</protein>
<evidence type="ECO:0000313" key="1">
    <source>
        <dbReference type="EMBL" id="ETP00204.1"/>
    </source>
</evidence>
<name>W2VS84_PHYNI</name>
<proteinExistence type="predicted"/>
<sequence>AWYPEIEDGADPADLLEALAITDAPIAGAIITATDQKIIRYLGSLACLAGNL</sequence>
<organism evidence="1 2">
    <name type="scientific">Phytophthora nicotianae CJ01A1</name>
    <dbReference type="NCBI Taxonomy" id="1317063"/>
    <lineage>
        <taxon>Eukaryota</taxon>
        <taxon>Sar</taxon>
        <taxon>Stramenopiles</taxon>
        <taxon>Oomycota</taxon>
        <taxon>Peronosporomycetes</taxon>
        <taxon>Peronosporales</taxon>
        <taxon>Peronosporaceae</taxon>
        <taxon>Phytophthora</taxon>
    </lineage>
</organism>
<dbReference type="Proteomes" id="UP000018958">
    <property type="component" value="Unassembled WGS sequence"/>
</dbReference>
<dbReference type="AlphaFoldDB" id="W2VS84"/>
<accession>W2VS84</accession>
<comment type="caution">
    <text evidence="1">The sequence shown here is derived from an EMBL/GenBank/DDBJ whole genome shotgun (WGS) entry which is preliminary data.</text>
</comment>
<dbReference type="EMBL" id="ANIX01004591">
    <property type="protein sequence ID" value="ETP00204.1"/>
    <property type="molecule type" value="Genomic_DNA"/>
</dbReference>
<gene>
    <name evidence="1" type="ORF">F441_22374</name>
</gene>
<reference evidence="1 2" key="1">
    <citation type="submission" date="2013-11" db="EMBL/GenBank/DDBJ databases">
        <title>The Genome Sequence of Phytophthora parasitica CJ01A1.</title>
        <authorList>
            <consortium name="The Broad Institute Genomics Platform"/>
            <person name="Russ C."/>
            <person name="Tyler B."/>
            <person name="Panabieres F."/>
            <person name="Shan W."/>
            <person name="Tripathy S."/>
            <person name="Grunwald N."/>
            <person name="Machado M."/>
            <person name="Johnson C.S."/>
            <person name="Walker B."/>
            <person name="Young S.K."/>
            <person name="Zeng Q."/>
            <person name="Gargeya S."/>
            <person name="Fitzgerald M."/>
            <person name="Haas B."/>
            <person name="Abouelleil A."/>
            <person name="Allen A.W."/>
            <person name="Alvarado L."/>
            <person name="Arachchi H.M."/>
            <person name="Berlin A.M."/>
            <person name="Chapman S.B."/>
            <person name="Gainer-Dewar J."/>
            <person name="Goldberg J."/>
            <person name="Griggs A."/>
            <person name="Gujja S."/>
            <person name="Hansen M."/>
            <person name="Howarth C."/>
            <person name="Imamovic A."/>
            <person name="Ireland A."/>
            <person name="Larimer J."/>
            <person name="McCowan C."/>
            <person name="Murphy C."/>
            <person name="Pearson M."/>
            <person name="Poon T.W."/>
            <person name="Priest M."/>
            <person name="Roberts A."/>
            <person name="Saif S."/>
            <person name="Shea T."/>
            <person name="Sisk P."/>
            <person name="Sykes S."/>
            <person name="Wortman J."/>
            <person name="Nusbaum C."/>
            <person name="Birren B."/>
        </authorList>
    </citation>
    <scope>NUCLEOTIDE SEQUENCE [LARGE SCALE GENOMIC DNA]</scope>
    <source>
        <strain evidence="1 2">CJ01A1</strain>
    </source>
</reference>